<dbReference type="EMBL" id="BAABIS010000001">
    <property type="protein sequence ID" value="GAA4847240.1"/>
    <property type="molecule type" value="Genomic_DNA"/>
</dbReference>
<keyword evidence="1" id="KW-0547">Nucleotide-binding</keyword>
<dbReference type="InterPro" id="IPR029000">
    <property type="entry name" value="Cyclophilin-like_dom_sf"/>
</dbReference>
<comment type="caution">
    <text evidence="5">The sequence shown here is derived from an EMBL/GenBank/DDBJ whole genome shotgun (WGS) entry which is preliminary data.</text>
</comment>
<name>A0ABP9DP05_9ACTN</name>
<protein>
    <submittedName>
        <fullName evidence="5">Biotin-dependent carboxyltransferase family protein</fullName>
    </submittedName>
</protein>
<accession>A0ABP9DP05</accession>
<evidence type="ECO:0000313" key="5">
    <source>
        <dbReference type="EMBL" id="GAA4847240.1"/>
    </source>
</evidence>
<dbReference type="PANTHER" id="PTHR43309:SF3">
    <property type="entry name" value="5-OXOPROLINASE SUBUNIT C"/>
    <property type="match status" value="1"/>
</dbReference>
<dbReference type="SUPFAM" id="SSF50891">
    <property type="entry name" value="Cyclophilin-like"/>
    <property type="match status" value="1"/>
</dbReference>
<dbReference type="Proteomes" id="UP001501752">
    <property type="component" value="Unassembled WGS sequence"/>
</dbReference>
<sequence length="287" mass="29595">MTAPRTVRVLSPGYGTTVQDLGRPGWAALGVSPSGAADRPALRLANRLVGNDEDAAGLECLLGGLVLTFDHHTTVALAGAPCPARAGGREAGPYAPIRLAPGEELHLGTAPAGLRVYLAVRGGLEVPPVLGSRSTDTLSGLGPARLGTGDVLPVGRPPAAPPTADLAPQRPLPAEPVLRVVPGPRDDWFTPDALSRLCAEPWAVTDRSDRIGMRLAGPALERSRPGELLSEGTVAGALQVPPAGRPILFLADHPVTGGYPVIAVVHQDDLPLAAQVRPGNTLRFQAV</sequence>
<proteinExistence type="predicted"/>
<evidence type="ECO:0000256" key="3">
    <source>
        <dbReference type="ARBA" id="ARBA00022840"/>
    </source>
</evidence>
<keyword evidence="2" id="KW-0378">Hydrolase</keyword>
<dbReference type="SMART" id="SM00797">
    <property type="entry name" value="AHS2"/>
    <property type="match status" value="1"/>
</dbReference>
<dbReference type="PANTHER" id="PTHR43309">
    <property type="entry name" value="5-OXOPROLINASE SUBUNIT C"/>
    <property type="match status" value="1"/>
</dbReference>
<dbReference type="Pfam" id="PF02626">
    <property type="entry name" value="CT_A_B"/>
    <property type="match status" value="1"/>
</dbReference>
<evidence type="ECO:0000256" key="2">
    <source>
        <dbReference type="ARBA" id="ARBA00022801"/>
    </source>
</evidence>
<dbReference type="InterPro" id="IPR003778">
    <property type="entry name" value="CT_A_B"/>
</dbReference>
<dbReference type="InterPro" id="IPR052708">
    <property type="entry name" value="PxpC"/>
</dbReference>
<dbReference type="RefSeq" id="WP_345696885.1">
    <property type="nucleotide sequence ID" value="NZ_BAABIS010000001.1"/>
</dbReference>
<keyword evidence="3" id="KW-0067">ATP-binding</keyword>
<evidence type="ECO:0000313" key="6">
    <source>
        <dbReference type="Proteomes" id="UP001501752"/>
    </source>
</evidence>
<evidence type="ECO:0000259" key="4">
    <source>
        <dbReference type="SMART" id="SM00797"/>
    </source>
</evidence>
<organism evidence="5 6">
    <name type="scientific">Kitasatospora terrestris</name>
    <dbReference type="NCBI Taxonomy" id="258051"/>
    <lineage>
        <taxon>Bacteria</taxon>
        <taxon>Bacillati</taxon>
        <taxon>Actinomycetota</taxon>
        <taxon>Actinomycetes</taxon>
        <taxon>Kitasatosporales</taxon>
        <taxon>Streptomycetaceae</taxon>
        <taxon>Kitasatospora</taxon>
    </lineage>
</organism>
<evidence type="ECO:0000256" key="1">
    <source>
        <dbReference type="ARBA" id="ARBA00022741"/>
    </source>
</evidence>
<dbReference type="Gene3D" id="2.40.100.10">
    <property type="entry name" value="Cyclophilin-like"/>
    <property type="match status" value="1"/>
</dbReference>
<reference evidence="6" key="1">
    <citation type="journal article" date="2019" name="Int. J. Syst. Evol. Microbiol.">
        <title>The Global Catalogue of Microorganisms (GCM) 10K type strain sequencing project: providing services to taxonomists for standard genome sequencing and annotation.</title>
        <authorList>
            <consortium name="The Broad Institute Genomics Platform"/>
            <consortium name="The Broad Institute Genome Sequencing Center for Infectious Disease"/>
            <person name="Wu L."/>
            <person name="Ma J."/>
        </authorList>
    </citation>
    <scope>NUCLEOTIDE SEQUENCE [LARGE SCALE GENOMIC DNA]</scope>
    <source>
        <strain evidence="6">JCM 13006</strain>
    </source>
</reference>
<feature type="domain" description="Carboxyltransferase" evidence="4">
    <location>
        <begin position="28"/>
        <end position="287"/>
    </location>
</feature>
<keyword evidence="6" id="KW-1185">Reference proteome</keyword>
<dbReference type="NCBIfam" id="TIGR00724">
    <property type="entry name" value="urea_amlyse_rel"/>
    <property type="match status" value="1"/>
</dbReference>
<gene>
    <name evidence="5" type="ORF">GCM10023235_25000</name>
</gene>